<feature type="signal peptide" evidence="2">
    <location>
        <begin position="1"/>
        <end position="19"/>
    </location>
</feature>
<sequence length="534" mass="56968">MLSITFFVLLGAVAQGVWGDSNLETHVDSLELVTDFEPVVLSEFMDNPHHQRTPFAVSPDGKNGYVAYLGGSSNVHVQKLSLETFKSVGDVFTIQNAMEASGLVAHNDGFALLTHINMTQTDPEEYWTPTVVRYKNGKQAWSTPVGGKTVTFNMFPDTKFRANKGSLDGDLKFGGNGTYAAFFRAEYYGGTAAGHGGDSIVYLDDEGSRIDGKYSQTQHCGHNFGIALSASDTIPFAAVCTSDDGKISIASSTADEMPTIGEDHPKEMFAAEAFGGTRGSYSDMVRMGTYQHLLVWVSRPDGGSDHDTRIVRAAQLSAKDTLGQGPNDVTQHDSKVDCVNAHIAAIDDSRALVTWEENDVSECGEDFTGYGCGKSKYVGTKFQVVDSSASNKGSTFTAADVFVSGDIAKVGTKLCWPYVNMKWEPGTDDSWDETDKASGPKVKKLSFACYDPSGSSQTAPAASEAAWNNGGVSSSAGTGTKESPTIPSTVVPKPTTWSSASTEERVPVPTSLNRVAVPQHSAEAVATTFVTIFG</sequence>
<evidence type="ECO:0000313" key="4">
    <source>
        <dbReference type="Proteomes" id="UP001280581"/>
    </source>
</evidence>
<dbReference type="AlphaFoldDB" id="A0AAN6LYB5"/>
<organism evidence="3 4">
    <name type="scientific">Pseudopithomyces chartarum</name>
    <dbReference type="NCBI Taxonomy" id="1892770"/>
    <lineage>
        <taxon>Eukaryota</taxon>
        <taxon>Fungi</taxon>
        <taxon>Dikarya</taxon>
        <taxon>Ascomycota</taxon>
        <taxon>Pezizomycotina</taxon>
        <taxon>Dothideomycetes</taxon>
        <taxon>Pleosporomycetidae</taxon>
        <taxon>Pleosporales</taxon>
        <taxon>Massarineae</taxon>
        <taxon>Didymosphaeriaceae</taxon>
        <taxon>Pseudopithomyces</taxon>
    </lineage>
</organism>
<reference evidence="3 4" key="1">
    <citation type="submission" date="2021-02" db="EMBL/GenBank/DDBJ databases">
        <title>Genome assembly of Pseudopithomyces chartarum.</title>
        <authorList>
            <person name="Jauregui R."/>
            <person name="Singh J."/>
            <person name="Voisey C."/>
        </authorList>
    </citation>
    <scope>NUCLEOTIDE SEQUENCE [LARGE SCALE GENOMIC DNA]</scope>
    <source>
        <strain evidence="3 4">AGR01</strain>
    </source>
</reference>
<feature type="compositionally biased region" description="Polar residues" evidence="1">
    <location>
        <begin position="470"/>
        <end position="488"/>
    </location>
</feature>
<keyword evidence="2" id="KW-0732">Signal</keyword>
<evidence type="ECO:0000313" key="3">
    <source>
        <dbReference type="EMBL" id="KAK3209446.1"/>
    </source>
</evidence>
<gene>
    <name evidence="3" type="ORF">GRF29_69g1819103</name>
</gene>
<dbReference type="EMBL" id="WVTA01000006">
    <property type="protein sequence ID" value="KAK3209446.1"/>
    <property type="molecule type" value="Genomic_DNA"/>
</dbReference>
<protein>
    <submittedName>
        <fullName evidence="3">Uncharacterized protein</fullName>
    </submittedName>
</protein>
<dbReference type="Proteomes" id="UP001280581">
    <property type="component" value="Unassembled WGS sequence"/>
</dbReference>
<name>A0AAN6LYB5_9PLEO</name>
<feature type="chain" id="PRO_5042903057" evidence="2">
    <location>
        <begin position="20"/>
        <end position="534"/>
    </location>
</feature>
<feature type="region of interest" description="Disordered" evidence="1">
    <location>
        <begin position="458"/>
        <end position="507"/>
    </location>
</feature>
<proteinExistence type="predicted"/>
<comment type="caution">
    <text evidence="3">The sequence shown here is derived from an EMBL/GenBank/DDBJ whole genome shotgun (WGS) entry which is preliminary data.</text>
</comment>
<evidence type="ECO:0000256" key="2">
    <source>
        <dbReference type="SAM" id="SignalP"/>
    </source>
</evidence>
<accession>A0AAN6LYB5</accession>
<evidence type="ECO:0000256" key="1">
    <source>
        <dbReference type="SAM" id="MobiDB-lite"/>
    </source>
</evidence>
<keyword evidence="4" id="KW-1185">Reference proteome</keyword>